<dbReference type="EMBL" id="JANIIK010000109">
    <property type="protein sequence ID" value="KAJ3597561.1"/>
    <property type="molecule type" value="Genomic_DNA"/>
</dbReference>
<keyword evidence="2" id="KW-1185">Reference proteome</keyword>
<proteinExistence type="predicted"/>
<organism evidence="1 2">
    <name type="scientific">Muraenolepis orangiensis</name>
    <name type="common">Patagonian moray cod</name>
    <dbReference type="NCBI Taxonomy" id="630683"/>
    <lineage>
        <taxon>Eukaryota</taxon>
        <taxon>Metazoa</taxon>
        <taxon>Chordata</taxon>
        <taxon>Craniata</taxon>
        <taxon>Vertebrata</taxon>
        <taxon>Euteleostomi</taxon>
        <taxon>Actinopterygii</taxon>
        <taxon>Neopterygii</taxon>
        <taxon>Teleostei</taxon>
        <taxon>Neoteleostei</taxon>
        <taxon>Acanthomorphata</taxon>
        <taxon>Zeiogadaria</taxon>
        <taxon>Gadariae</taxon>
        <taxon>Gadiformes</taxon>
        <taxon>Muraenolepidoidei</taxon>
        <taxon>Muraenolepididae</taxon>
        <taxon>Muraenolepis</taxon>
    </lineage>
</organism>
<dbReference type="AlphaFoldDB" id="A0A9Q0DZS9"/>
<sequence>MKGWPVKKRSMDRKLYSYWPMKQVACEEQQLVKRVEALSESAVARKTPSTKEELLQRYSAVIHACRNVPLSIMDPLKETLKDLQERKVITPVSEPSEWVNSLVVTNKKNGALGCA</sequence>
<reference evidence="1" key="1">
    <citation type="submission" date="2022-07" db="EMBL/GenBank/DDBJ databases">
        <title>Chromosome-level genome of Muraenolepis orangiensis.</title>
        <authorList>
            <person name="Kim J."/>
        </authorList>
    </citation>
    <scope>NUCLEOTIDE SEQUENCE</scope>
    <source>
        <strain evidence="1">KU_S4_2022</strain>
        <tissue evidence="1">Muscle</tissue>
    </source>
</reference>
<gene>
    <name evidence="1" type="ORF">NHX12_001084</name>
</gene>
<comment type="caution">
    <text evidence="1">The sequence shown here is derived from an EMBL/GenBank/DDBJ whole genome shotgun (WGS) entry which is preliminary data.</text>
</comment>
<name>A0A9Q0DZS9_9TELE</name>
<evidence type="ECO:0000313" key="2">
    <source>
        <dbReference type="Proteomes" id="UP001148018"/>
    </source>
</evidence>
<accession>A0A9Q0DZS9</accession>
<protein>
    <submittedName>
        <fullName evidence="1">Uncharacterized protein</fullName>
    </submittedName>
</protein>
<evidence type="ECO:0000313" key="1">
    <source>
        <dbReference type="EMBL" id="KAJ3597561.1"/>
    </source>
</evidence>
<dbReference type="Proteomes" id="UP001148018">
    <property type="component" value="Unassembled WGS sequence"/>
</dbReference>
<dbReference type="OrthoDB" id="775972at2759"/>